<dbReference type="EMBL" id="FONX01000029">
    <property type="protein sequence ID" value="SFF32150.1"/>
    <property type="molecule type" value="Genomic_DNA"/>
</dbReference>
<reference evidence="6" key="1">
    <citation type="submission" date="2016-10" db="EMBL/GenBank/DDBJ databases">
        <authorList>
            <person name="Varghese N."/>
            <person name="Submissions S."/>
        </authorList>
    </citation>
    <scope>NUCLEOTIDE SEQUENCE [LARGE SCALE GENOMIC DNA]</scope>
    <source>
        <strain evidence="6">DSM 27981</strain>
    </source>
</reference>
<organism evidence="5 6">
    <name type="scientific">Paracidovorax wautersii</name>
    <dbReference type="NCBI Taxonomy" id="1177982"/>
    <lineage>
        <taxon>Bacteria</taxon>
        <taxon>Pseudomonadati</taxon>
        <taxon>Pseudomonadota</taxon>
        <taxon>Betaproteobacteria</taxon>
        <taxon>Burkholderiales</taxon>
        <taxon>Comamonadaceae</taxon>
        <taxon>Paracidovorax</taxon>
    </lineage>
</organism>
<evidence type="ECO:0000256" key="2">
    <source>
        <dbReference type="ARBA" id="ARBA00023002"/>
    </source>
</evidence>
<dbReference type="InterPro" id="IPR047183">
    <property type="entry name" value="GDO-like"/>
</dbReference>
<feature type="domain" description="Cupin type-2" evidence="4">
    <location>
        <begin position="107"/>
        <end position="177"/>
    </location>
</feature>
<accession>A0A1I2HS64</accession>
<evidence type="ECO:0000313" key="5">
    <source>
        <dbReference type="EMBL" id="SFF32150.1"/>
    </source>
</evidence>
<dbReference type="CDD" id="cd06992">
    <property type="entry name" value="cupin_GDO-like_C"/>
    <property type="match status" value="1"/>
</dbReference>
<dbReference type="PANTHER" id="PTHR41517:SF1">
    <property type="entry name" value="CUPIN"/>
    <property type="match status" value="1"/>
</dbReference>
<keyword evidence="1 5" id="KW-0223">Dioxygenase</keyword>
<keyword evidence="2" id="KW-0560">Oxidoreductase</keyword>
<dbReference type="EC" id="1.13.11.4" evidence="3"/>
<dbReference type="GO" id="GO:0047922">
    <property type="term" value="F:gentisate 1,2-dioxygenase activity"/>
    <property type="evidence" value="ECO:0007669"/>
    <property type="project" value="UniProtKB-UniRule"/>
</dbReference>
<protein>
    <recommendedName>
        <fullName evidence="3">Gentisate 1,2-dioxygenase</fullName>
        <ecNumber evidence="3">1.13.11.4</ecNumber>
    </recommendedName>
</protein>
<dbReference type="CDD" id="cd02216">
    <property type="entry name" value="cupin_GDO-like_N"/>
    <property type="match status" value="1"/>
</dbReference>
<dbReference type="PANTHER" id="PTHR41517">
    <property type="entry name" value="1,2-DIOXYGENASE PROTEIN-RELATED"/>
    <property type="match status" value="1"/>
</dbReference>
<dbReference type="InterPro" id="IPR013096">
    <property type="entry name" value="Cupin_2"/>
</dbReference>
<evidence type="ECO:0000256" key="1">
    <source>
        <dbReference type="ARBA" id="ARBA00022964"/>
    </source>
</evidence>
<dbReference type="OrthoDB" id="285029at2"/>
<dbReference type="RefSeq" id="WP_092942522.1">
    <property type="nucleotide sequence ID" value="NZ_FONX01000029.1"/>
</dbReference>
<dbReference type="PROSITE" id="PS50007">
    <property type="entry name" value="PIPLC_X_DOMAIN"/>
    <property type="match status" value="1"/>
</dbReference>
<keyword evidence="6" id="KW-1185">Reference proteome</keyword>
<sequence>MDTATSARPATAAAAATTSAPTERQAYYDRIARHGMTPLWESLHSLVPREPRPQAVPAIWKYADVRPLVMQAGEVISAEEAVRRVLILENPGLKGRSSITSTLYAGLQLILPGEVAPSHRHTQSALRFIVEGQGAYTAVNGERTTMRPGDFIITPSWTWHDHGNPRLEDGGEPVVWLDGLDIPLIGHLDAGFAENYPEAVQPISRPEGHSFAAFGHNMAPVRHRAADPTSPIFSYPYDRSREALDRLFRQGELDAWDGVKLRYVNPATGGWPMPTMATFLQFLPAGFQGRTYRSTDATVFSVVEGQGTARIGGSTFQFGPRDTFVAPSWAPVQLAATQDAVLFSYSDRPVQAALNLLREERT</sequence>
<dbReference type="STRING" id="1177982.SAMN04489711_1297"/>
<dbReference type="Proteomes" id="UP000199119">
    <property type="component" value="Unassembled WGS sequence"/>
</dbReference>
<dbReference type="SUPFAM" id="SSF51182">
    <property type="entry name" value="RmlC-like cupins"/>
    <property type="match status" value="1"/>
</dbReference>
<dbReference type="InterPro" id="IPR011051">
    <property type="entry name" value="RmlC_Cupin_sf"/>
</dbReference>
<evidence type="ECO:0000256" key="3">
    <source>
        <dbReference type="NCBIfam" id="TIGR02272"/>
    </source>
</evidence>
<dbReference type="Gene3D" id="2.60.120.10">
    <property type="entry name" value="Jelly Rolls"/>
    <property type="match status" value="1"/>
</dbReference>
<proteinExistence type="predicted"/>
<name>A0A1I2HS64_9BURK</name>
<dbReference type="Pfam" id="PF07883">
    <property type="entry name" value="Cupin_2"/>
    <property type="match status" value="1"/>
</dbReference>
<dbReference type="InterPro" id="IPR011960">
    <property type="entry name" value="Gentisate_dOase"/>
</dbReference>
<evidence type="ECO:0000259" key="4">
    <source>
        <dbReference type="Pfam" id="PF07883"/>
    </source>
</evidence>
<gene>
    <name evidence="5" type="ORF">SAMN04489711_1297</name>
</gene>
<dbReference type="InterPro" id="IPR014710">
    <property type="entry name" value="RmlC-like_jellyroll"/>
</dbReference>
<dbReference type="NCBIfam" id="TIGR02272">
    <property type="entry name" value="gentisate_1_2"/>
    <property type="match status" value="1"/>
</dbReference>
<evidence type="ECO:0000313" key="6">
    <source>
        <dbReference type="Proteomes" id="UP000199119"/>
    </source>
</evidence>
<dbReference type="AlphaFoldDB" id="A0A1I2HS64"/>